<dbReference type="CDD" id="cd04690">
    <property type="entry name" value="NUDIX_Hydrolase"/>
    <property type="match status" value="1"/>
</dbReference>
<organism evidence="3 4">
    <name type="scientific">Euzebyella saccharophila</name>
    <dbReference type="NCBI Taxonomy" id="679664"/>
    <lineage>
        <taxon>Bacteria</taxon>
        <taxon>Pseudomonadati</taxon>
        <taxon>Bacteroidota</taxon>
        <taxon>Flavobacteriia</taxon>
        <taxon>Flavobacteriales</taxon>
        <taxon>Flavobacteriaceae</taxon>
        <taxon>Euzebyella</taxon>
    </lineage>
</organism>
<comment type="caution">
    <text evidence="3">The sequence shown here is derived from an EMBL/GenBank/DDBJ whole genome shotgun (WGS) entry which is preliminary data.</text>
</comment>
<dbReference type="Proteomes" id="UP001595814">
    <property type="component" value="Unassembled WGS sequence"/>
</dbReference>
<protein>
    <submittedName>
        <fullName evidence="3">NUDIX domain-containing protein</fullName>
    </submittedName>
</protein>
<dbReference type="Pfam" id="PF00293">
    <property type="entry name" value="NUDIX"/>
    <property type="match status" value="1"/>
</dbReference>
<dbReference type="RefSeq" id="WP_192462761.1">
    <property type="nucleotide sequence ID" value="NZ_JACYFJ010000004.1"/>
</dbReference>
<evidence type="ECO:0000259" key="2">
    <source>
        <dbReference type="PROSITE" id="PS51462"/>
    </source>
</evidence>
<evidence type="ECO:0000256" key="1">
    <source>
        <dbReference type="SAM" id="Phobius"/>
    </source>
</evidence>
<feature type="transmembrane region" description="Helical" evidence="1">
    <location>
        <begin position="21"/>
        <end position="43"/>
    </location>
</feature>
<dbReference type="Gene3D" id="3.90.79.10">
    <property type="entry name" value="Nucleoside Triphosphate Pyrophosphohydrolase"/>
    <property type="match status" value="1"/>
</dbReference>
<keyword evidence="1" id="KW-0472">Membrane</keyword>
<dbReference type="InterPro" id="IPR000086">
    <property type="entry name" value="NUDIX_hydrolase_dom"/>
</dbReference>
<sequence>MILKKRTYTTDKKVHPFIGALLFIISIVLILITGPLGFVYGILHSLFKQGFKGTGEFFLKIAISVDQLGNVLMQHLLNLLWMKPGGYKFGNRDETISSALGRNKKLGTLTWQGRFIDKILDIIDPNHSLNSIDYYIEPTANIIDKLAWIHIVDGKILVTRNTGRDKFYIPGGNRKKGESDAQTLHREIQEVLNVEIELPTMNFVGIFEAQADGYKPGILVRMTCYAANYLGDLKPHDKIEEIAWLGYEDREKVSEVDTLIFDVLQENGDLI</sequence>
<dbReference type="PROSITE" id="PS51462">
    <property type="entry name" value="NUDIX"/>
    <property type="match status" value="1"/>
</dbReference>
<dbReference type="InterPro" id="IPR015797">
    <property type="entry name" value="NUDIX_hydrolase-like_dom_sf"/>
</dbReference>
<keyword evidence="1" id="KW-0812">Transmembrane</keyword>
<dbReference type="EMBL" id="JBHSAW010000001">
    <property type="protein sequence ID" value="MFC4094538.1"/>
    <property type="molecule type" value="Genomic_DNA"/>
</dbReference>
<accession>A0ABV8JPR9</accession>
<evidence type="ECO:0000313" key="3">
    <source>
        <dbReference type="EMBL" id="MFC4094538.1"/>
    </source>
</evidence>
<dbReference type="SUPFAM" id="SSF55811">
    <property type="entry name" value="Nudix"/>
    <property type="match status" value="1"/>
</dbReference>
<evidence type="ECO:0000313" key="4">
    <source>
        <dbReference type="Proteomes" id="UP001595814"/>
    </source>
</evidence>
<name>A0ABV8JPR9_9FLAO</name>
<reference evidence="4" key="1">
    <citation type="journal article" date="2019" name="Int. J. Syst. Evol. Microbiol.">
        <title>The Global Catalogue of Microorganisms (GCM) 10K type strain sequencing project: providing services to taxonomists for standard genome sequencing and annotation.</title>
        <authorList>
            <consortium name="The Broad Institute Genomics Platform"/>
            <consortium name="The Broad Institute Genome Sequencing Center for Infectious Disease"/>
            <person name="Wu L."/>
            <person name="Ma J."/>
        </authorList>
    </citation>
    <scope>NUCLEOTIDE SEQUENCE [LARGE SCALE GENOMIC DNA]</scope>
    <source>
        <strain evidence="4">CECT 7477</strain>
    </source>
</reference>
<keyword evidence="1" id="KW-1133">Transmembrane helix</keyword>
<gene>
    <name evidence="3" type="ORF">ACFOUT_01545</name>
</gene>
<proteinExistence type="predicted"/>
<keyword evidence="4" id="KW-1185">Reference proteome</keyword>
<feature type="domain" description="Nudix hydrolase" evidence="2">
    <location>
        <begin position="125"/>
        <end position="269"/>
    </location>
</feature>